<accession>A0ABQ5HD43</accession>
<reference evidence="1" key="2">
    <citation type="submission" date="2022-01" db="EMBL/GenBank/DDBJ databases">
        <authorList>
            <person name="Yamashiro T."/>
            <person name="Shiraishi A."/>
            <person name="Satake H."/>
            <person name="Nakayama K."/>
        </authorList>
    </citation>
    <scope>NUCLEOTIDE SEQUENCE</scope>
</reference>
<gene>
    <name evidence="1" type="ORF">Tco_1067033</name>
</gene>
<evidence type="ECO:0000313" key="2">
    <source>
        <dbReference type="Proteomes" id="UP001151760"/>
    </source>
</evidence>
<sequence>MNALPRRSLIEKEKLNGTNFLDWHELEDYSSMKESWTSLRHPFLTLLLMMLLLLSMTHELQKDMEDRTAYNMLCKLKTSDGEDKRRGEFHAMLKTAGKNWPSKNVVPSLHMIKEWLRTVKSIPPKCRLGFSRVLKEALDKVICTPDDISCWSFPGGSLQLMRETLAESSSLLSDVHEEYINLGEGNINQCRRKICVGTLHCLEASGFQGGEAITQVVNRLIEDCGDDVDLSMLLVDFKNAFNLVDREIILRGTHLTVMPRGEVGLGIRMMALLLEIGVLKKASELVMDLWT</sequence>
<keyword evidence="2" id="KW-1185">Reference proteome</keyword>
<organism evidence="1 2">
    <name type="scientific">Tanacetum coccineum</name>
    <dbReference type="NCBI Taxonomy" id="301880"/>
    <lineage>
        <taxon>Eukaryota</taxon>
        <taxon>Viridiplantae</taxon>
        <taxon>Streptophyta</taxon>
        <taxon>Embryophyta</taxon>
        <taxon>Tracheophyta</taxon>
        <taxon>Spermatophyta</taxon>
        <taxon>Magnoliopsida</taxon>
        <taxon>eudicotyledons</taxon>
        <taxon>Gunneridae</taxon>
        <taxon>Pentapetalae</taxon>
        <taxon>asterids</taxon>
        <taxon>campanulids</taxon>
        <taxon>Asterales</taxon>
        <taxon>Asteraceae</taxon>
        <taxon>Asteroideae</taxon>
        <taxon>Anthemideae</taxon>
        <taxon>Anthemidinae</taxon>
        <taxon>Tanacetum</taxon>
    </lineage>
</organism>
<comment type="caution">
    <text evidence="1">The sequence shown here is derived from an EMBL/GenBank/DDBJ whole genome shotgun (WGS) entry which is preliminary data.</text>
</comment>
<proteinExistence type="predicted"/>
<evidence type="ECO:0000313" key="1">
    <source>
        <dbReference type="EMBL" id="GJT85316.1"/>
    </source>
</evidence>
<dbReference type="Proteomes" id="UP001151760">
    <property type="component" value="Unassembled WGS sequence"/>
</dbReference>
<name>A0ABQ5HD43_9ASTR</name>
<evidence type="ECO:0008006" key="3">
    <source>
        <dbReference type="Google" id="ProtNLM"/>
    </source>
</evidence>
<reference evidence="1" key="1">
    <citation type="journal article" date="2022" name="Int. J. Mol. Sci.">
        <title>Draft Genome of Tanacetum Coccineum: Genomic Comparison of Closely Related Tanacetum-Family Plants.</title>
        <authorList>
            <person name="Yamashiro T."/>
            <person name="Shiraishi A."/>
            <person name="Nakayama K."/>
            <person name="Satake H."/>
        </authorList>
    </citation>
    <scope>NUCLEOTIDE SEQUENCE</scope>
</reference>
<protein>
    <recommendedName>
        <fullName evidence="3">Reverse transcriptase domain-containing protein</fullName>
    </recommendedName>
</protein>
<dbReference type="EMBL" id="BQNB010019438">
    <property type="protein sequence ID" value="GJT85316.1"/>
    <property type="molecule type" value="Genomic_DNA"/>
</dbReference>